<dbReference type="EMBL" id="JBHTHU010000022">
    <property type="protein sequence ID" value="MFD0751997.1"/>
    <property type="molecule type" value="Genomic_DNA"/>
</dbReference>
<name>A0ABW2Z040_9SPHI</name>
<organism evidence="6 7">
    <name type="scientific">Mucilaginibacter calamicampi</name>
    <dbReference type="NCBI Taxonomy" id="1302352"/>
    <lineage>
        <taxon>Bacteria</taxon>
        <taxon>Pseudomonadati</taxon>
        <taxon>Bacteroidota</taxon>
        <taxon>Sphingobacteriia</taxon>
        <taxon>Sphingobacteriales</taxon>
        <taxon>Sphingobacteriaceae</taxon>
        <taxon>Mucilaginibacter</taxon>
    </lineage>
</organism>
<dbReference type="PROSITE" id="PS51257">
    <property type="entry name" value="PROKAR_LIPOPROTEIN"/>
    <property type="match status" value="1"/>
</dbReference>
<dbReference type="Gene3D" id="3.40.80.10">
    <property type="entry name" value="Peptidoglycan recognition protein-like"/>
    <property type="match status" value="1"/>
</dbReference>
<dbReference type="EC" id="3.5.1.28" evidence="2"/>
<keyword evidence="4" id="KW-0961">Cell wall biogenesis/degradation</keyword>
<evidence type="ECO:0000259" key="5">
    <source>
        <dbReference type="SMART" id="SM00644"/>
    </source>
</evidence>
<evidence type="ECO:0000256" key="1">
    <source>
        <dbReference type="ARBA" id="ARBA00001561"/>
    </source>
</evidence>
<proteinExistence type="predicted"/>
<evidence type="ECO:0000313" key="6">
    <source>
        <dbReference type="EMBL" id="MFD0751997.1"/>
    </source>
</evidence>
<evidence type="ECO:0000256" key="4">
    <source>
        <dbReference type="ARBA" id="ARBA00023316"/>
    </source>
</evidence>
<accession>A0ABW2Z040</accession>
<evidence type="ECO:0000313" key="7">
    <source>
        <dbReference type="Proteomes" id="UP001596958"/>
    </source>
</evidence>
<comment type="caution">
    <text evidence="6">The sequence shown here is derived from an EMBL/GenBank/DDBJ whole genome shotgun (WGS) entry which is preliminary data.</text>
</comment>
<keyword evidence="3 6" id="KW-0378">Hydrolase</keyword>
<protein>
    <recommendedName>
        <fullName evidence="2">N-acetylmuramoyl-L-alanine amidase</fullName>
        <ecNumber evidence="2">3.5.1.28</ecNumber>
    </recommendedName>
</protein>
<dbReference type="GO" id="GO:0008745">
    <property type="term" value="F:N-acetylmuramoyl-L-alanine amidase activity"/>
    <property type="evidence" value="ECO:0007669"/>
    <property type="project" value="UniProtKB-EC"/>
</dbReference>
<dbReference type="InterPro" id="IPR051206">
    <property type="entry name" value="NAMLAA_amidase_2"/>
</dbReference>
<sequence length="296" mass="33065">MRQNHRYFTFLFVSVFFYACSPKVVQSPKAVQPPDAPPVPVVAKQFDVTDKFYVTKADSLLSILKQQNPAMLYDSTGAIAVPSEWVASVNFGIRKANFVILHYTAQDSVQQTLRTFTLLRTEVSAHYVIGKDGKIFHMVNDYMRSNHAGLGKWGSVTDMNSSSIGIEIDNAGTEPFTDAQINSLLLLLTQLKKAYNIPTANFIGHQDFAPKRKADPGPLFPWKALANKGFGLWSDTIVVPAPPNFDYATALRLIGYDTSDLNAAIIAFKRHFVQQDSSPIMSQLDLNVLYNVYKKY</sequence>
<dbReference type="InterPro" id="IPR002502">
    <property type="entry name" value="Amidase_domain"/>
</dbReference>
<comment type="catalytic activity">
    <reaction evidence="1">
        <text>Hydrolyzes the link between N-acetylmuramoyl residues and L-amino acid residues in certain cell-wall glycopeptides.</text>
        <dbReference type="EC" id="3.5.1.28"/>
    </reaction>
</comment>
<dbReference type="SUPFAM" id="SSF55846">
    <property type="entry name" value="N-acetylmuramoyl-L-alanine amidase-like"/>
    <property type="match status" value="1"/>
</dbReference>
<dbReference type="CDD" id="cd06583">
    <property type="entry name" value="PGRP"/>
    <property type="match status" value="1"/>
</dbReference>
<gene>
    <name evidence="6" type="ORF">ACFQZS_17720</name>
</gene>
<dbReference type="InterPro" id="IPR036505">
    <property type="entry name" value="Amidase/PGRP_sf"/>
</dbReference>
<evidence type="ECO:0000256" key="3">
    <source>
        <dbReference type="ARBA" id="ARBA00022801"/>
    </source>
</evidence>
<dbReference type="Proteomes" id="UP001596958">
    <property type="component" value="Unassembled WGS sequence"/>
</dbReference>
<feature type="domain" description="N-acetylmuramoyl-L-alanine amidase" evidence="5">
    <location>
        <begin position="86"/>
        <end position="217"/>
    </location>
</feature>
<dbReference type="Pfam" id="PF01510">
    <property type="entry name" value="Amidase_2"/>
    <property type="match status" value="1"/>
</dbReference>
<reference evidence="7" key="1">
    <citation type="journal article" date="2019" name="Int. J. Syst. Evol. Microbiol.">
        <title>The Global Catalogue of Microorganisms (GCM) 10K type strain sequencing project: providing services to taxonomists for standard genome sequencing and annotation.</title>
        <authorList>
            <consortium name="The Broad Institute Genomics Platform"/>
            <consortium name="The Broad Institute Genome Sequencing Center for Infectious Disease"/>
            <person name="Wu L."/>
            <person name="Ma J."/>
        </authorList>
    </citation>
    <scope>NUCLEOTIDE SEQUENCE [LARGE SCALE GENOMIC DNA]</scope>
    <source>
        <strain evidence="7">CCUG 63418</strain>
    </source>
</reference>
<dbReference type="PANTHER" id="PTHR30417">
    <property type="entry name" value="N-ACETYLMURAMOYL-L-ALANINE AMIDASE AMID"/>
    <property type="match status" value="1"/>
</dbReference>
<evidence type="ECO:0000256" key="2">
    <source>
        <dbReference type="ARBA" id="ARBA00011901"/>
    </source>
</evidence>
<dbReference type="SMART" id="SM00644">
    <property type="entry name" value="Ami_2"/>
    <property type="match status" value="1"/>
</dbReference>
<dbReference type="PANTHER" id="PTHR30417:SF1">
    <property type="entry name" value="N-ACETYLMURAMOYL-L-ALANINE AMIDASE AMID"/>
    <property type="match status" value="1"/>
</dbReference>
<keyword evidence="7" id="KW-1185">Reference proteome</keyword>